<proteinExistence type="predicted"/>
<dbReference type="AlphaFoldDB" id="A0A0N0UGM5"/>
<gene>
    <name evidence="1" type="ORF">AMS66_31330</name>
</gene>
<dbReference type="OrthoDB" id="2565298at2"/>
<dbReference type="PATRIC" id="fig|1705561.3.peg.6637"/>
<dbReference type="Proteomes" id="UP000037688">
    <property type="component" value="Unassembled WGS sequence"/>
</dbReference>
<protein>
    <submittedName>
        <fullName evidence="1">Uncharacterized protein</fullName>
    </submittedName>
</protein>
<organism evidence="1 2">
    <name type="scientific">Paenibacillus xylanivorans</name>
    <dbReference type="NCBI Taxonomy" id="1705561"/>
    <lineage>
        <taxon>Bacteria</taxon>
        <taxon>Bacillati</taxon>
        <taxon>Bacillota</taxon>
        <taxon>Bacilli</taxon>
        <taxon>Bacillales</taxon>
        <taxon>Paenibacillaceae</taxon>
        <taxon>Paenibacillus</taxon>
    </lineage>
</organism>
<dbReference type="EMBL" id="LITU01000083">
    <property type="protein sequence ID" value="KOY12877.1"/>
    <property type="molecule type" value="Genomic_DNA"/>
</dbReference>
<sequence length="263" mass="28286">MANFSGRVKMNELFANMVQGFKTIAGSSWSIFYETASVIVLKSVGTTGTDKLFFRLEVGNTKGTTGNKLTVSVCEDVMATDGSIPVGRKEVKKDFLCHTSIVDTNLLIDYQVSVQANRIIIYLQGDVNSVTGISNLGYFGILNRYATEADSSSLGIGLSYNGDNGIRTLRDKDKQMVNNIYDAYSAMLPVNPGWGSLYHLAPVIMCNGVEGPRGELIDIYAVPSAGVSHGDEIKVGTKTYKVYSLSIGGQSFLSGATVAVLMN</sequence>
<name>A0A0N0UGM5_9BACL</name>
<evidence type="ECO:0000313" key="1">
    <source>
        <dbReference type="EMBL" id="KOY12877.1"/>
    </source>
</evidence>
<keyword evidence="2" id="KW-1185">Reference proteome</keyword>
<evidence type="ECO:0000313" key="2">
    <source>
        <dbReference type="Proteomes" id="UP000037688"/>
    </source>
</evidence>
<comment type="caution">
    <text evidence="1">The sequence shown here is derived from an EMBL/GenBank/DDBJ whole genome shotgun (WGS) entry which is preliminary data.</text>
</comment>
<dbReference type="RefSeq" id="WP_053784483.1">
    <property type="nucleotide sequence ID" value="NZ_LITU01000083.1"/>
</dbReference>
<reference evidence="1 2" key="1">
    <citation type="submission" date="2015-08" db="EMBL/GenBank/DDBJ databases">
        <title>Draft genome sequence of cellulolytic and xylanolytic Paenibacillus sp. A59, isolated from a decaying forest soil from Patagonia, Argentina.</title>
        <authorList>
            <person name="Ghio S."/>
            <person name="Caceres A.M."/>
            <person name="Talia P."/>
            <person name="Grasso D."/>
            <person name="Campos E."/>
        </authorList>
    </citation>
    <scope>NUCLEOTIDE SEQUENCE [LARGE SCALE GENOMIC DNA]</scope>
    <source>
        <strain evidence="1 2">A59</strain>
    </source>
</reference>
<accession>A0A0N0UGM5</accession>